<dbReference type="OrthoDB" id="10248777at2759"/>
<reference evidence="1" key="1">
    <citation type="submission" date="2023-04" db="EMBL/GenBank/DDBJ databases">
        <title>Phytophthora lilii NBRC 32176.</title>
        <authorList>
            <person name="Ichikawa N."/>
            <person name="Sato H."/>
            <person name="Tonouchi N."/>
        </authorList>
    </citation>
    <scope>NUCLEOTIDE SEQUENCE</scope>
    <source>
        <strain evidence="1">NBRC 32176</strain>
    </source>
</reference>
<dbReference type="Proteomes" id="UP001165083">
    <property type="component" value="Unassembled WGS sequence"/>
</dbReference>
<keyword evidence="2" id="KW-1185">Reference proteome</keyword>
<accession>A0A9W6WFN9</accession>
<dbReference type="AlphaFoldDB" id="A0A9W6WFN9"/>
<proteinExistence type="predicted"/>
<protein>
    <submittedName>
        <fullName evidence="1">Unnamed protein product</fullName>
    </submittedName>
</protein>
<name>A0A9W6WFN9_9STRA</name>
<dbReference type="EMBL" id="BSXW01000054">
    <property type="protein sequence ID" value="GMF10785.1"/>
    <property type="molecule type" value="Genomic_DNA"/>
</dbReference>
<evidence type="ECO:0000313" key="1">
    <source>
        <dbReference type="EMBL" id="GMF10785.1"/>
    </source>
</evidence>
<organism evidence="1 2">
    <name type="scientific">Phytophthora lilii</name>
    <dbReference type="NCBI Taxonomy" id="2077276"/>
    <lineage>
        <taxon>Eukaryota</taxon>
        <taxon>Sar</taxon>
        <taxon>Stramenopiles</taxon>
        <taxon>Oomycota</taxon>
        <taxon>Peronosporomycetes</taxon>
        <taxon>Peronosporales</taxon>
        <taxon>Peronosporaceae</taxon>
        <taxon>Phytophthora</taxon>
    </lineage>
</organism>
<gene>
    <name evidence="1" type="ORF">Plil01_000155600</name>
</gene>
<sequence length="97" mass="10951">MEPKRFDVDEELGCKISNVKLSEKSRLKDEEAKPIKDDESRAAQAKLDLEVEREWKQLHDAGAGKIEIANSSWAKTVCKGLIMCDQPPSKALDEMIH</sequence>
<comment type="caution">
    <text evidence="1">The sequence shown here is derived from an EMBL/GenBank/DDBJ whole genome shotgun (WGS) entry which is preliminary data.</text>
</comment>
<evidence type="ECO:0000313" key="2">
    <source>
        <dbReference type="Proteomes" id="UP001165083"/>
    </source>
</evidence>